<dbReference type="SUPFAM" id="SSF48371">
    <property type="entry name" value="ARM repeat"/>
    <property type="match status" value="1"/>
</dbReference>
<dbReference type="InterPro" id="IPR012331">
    <property type="entry name" value="Clathrin_H-chain_linker"/>
</dbReference>
<evidence type="ECO:0000256" key="2">
    <source>
        <dbReference type="PIRNR" id="PIRNR037469"/>
    </source>
</evidence>
<dbReference type="Proteomes" id="UP000812440">
    <property type="component" value="Unassembled WGS sequence"/>
</dbReference>
<protein>
    <recommendedName>
        <fullName evidence="2">Clathrin heavy chain linker domain-containing protein 1</fullName>
    </recommendedName>
</protein>
<evidence type="ECO:0000256" key="1">
    <source>
        <dbReference type="ARBA" id="ARBA00023054"/>
    </source>
</evidence>
<dbReference type="Pfam" id="PF13838">
    <property type="entry name" value="Clathrin_H_link"/>
    <property type="match status" value="1"/>
</dbReference>
<dbReference type="AlphaFoldDB" id="A0A8T2ID28"/>
<dbReference type="PANTHER" id="PTHR10292:SF11">
    <property type="entry name" value="CLATHRIN HEAVY CHAIN LINKER DOMAIN-CONTAINING PROTEIN 1"/>
    <property type="match status" value="1"/>
</dbReference>
<sequence>MNQIPILPPIARTSDKSFLSAVQSYIKDEKEKMEMAGQCNAEQQCVIYGQALDKVIDYCTNYKGILTAIKQEYDQFIDVIKQSQIDFVLLQGKLKALASEPTTLMYHRKRATELSKKIEIIHNDSCRIESELKKLQDNRRLKSEEAEDTTVLKTRLKPSSIFPGMTVEDSLSKDKLTEYLQELIMKRDTLKADIKSKYVPVHRKKELESKLSSALQEREEAEILNKKLMASYKRRRLIADTISTWAKSNKDVCLYDTILQVTANGNELNDDTCTAGLFDELEPSKISEGESVLDYVERFNELFVSKQFQAAAAQAANSPKGILRNMETMEKFKAAPVHDEDESPLLLFFEALMGSSHLNKHPVNAAMALDGIQYALSHDKLELVVHWVTQQKIMYSEAMGDFIYDYGQRKPYYKSTCLALAQLIYRKCPNYKKAALCMCLQGQVQGALDYTSQCKHFTIEDYVFLLRNCPNAELIYGLTKERNGKPAALSVGQAVLSLISIDHKEFGFQLLETIHNCGEHSLEQVILNDVACTPEGWVEIADECLNNNYQLLSEKVMSIVISQDGIVEITSNEEDGKIMEHVFM</sequence>
<dbReference type="InterPro" id="IPR032755">
    <property type="entry name" value="TSNAXIP1_N"/>
</dbReference>
<feature type="coiled-coil region" evidence="3">
    <location>
        <begin position="204"/>
        <end position="231"/>
    </location>
</feature>
<dbReference type="InterPro" id="IPR016024">
    <property type="entry name" value="ARM-type_fold"/>
</dbReference>
<dbReference type="PANTHER" id="PTHR10292">
    <property type="entry name" value="CLATHRIN HEAVY CHAIN RELATED"/>
    <property type="match status" value="1"/>
</dbReference>
<comment type="caution">
    <text evidence="5">The sequence shown here is derived from an EMBL/GenBank/DDBJ whole genome shotgun (WGS) entry which is preliminary data.</text>
</comment>
<keyword evidence="1 3" id="KW-0175">Coiled coil</keyword>
<dbReference type="PIRSF" id="PIRSF037469">
    <property type="entry name" value="Clathrin_H-chain-rel"/>
    <property type="match status" value="1"/>
</dbReference>
<reference evidence="5" key="1">
    <citation type="thesis" date="2020" institute="ProQuest LLC" country="789 East Eisenhower Parkway, Ann Arbor, MI, USA">
        <title>Comparative Genomics and Chromosome Evolution.</title>
        <authorList>
            <person name="Mudd A.B."/>
        </authorList>
    </citation>
    <scope>NUCLEOTIDE SEQUENCE</scope>
    <source>
        <strain evidence="5">Female2</strain>
        <tissue evidence="5">Blood</tissue>
    </source>
</reference>
<dbReference type="Pfam" id="PF15739">
    <property type="entry name" value="TSNAXIP1_N"/>
    <property type="match status" value="1"/>
</dbReference>
<evidence type="ECO:0000313" key="6">
    <source>
        <dbReference type="Proteomes" id="UP000812440"/>
    </source>
</evidence>
<evidence type="ECO:0000259" key="4">
    <source>
        <dbReference type="Pfam" id="PF15739"/>
    </source>
</evidence>
<evidence type="ECO:0000313" key="5">
    <source>
        <dbReference type="EMBL" id="KAG8429882.1"/>
    </source>
</evidence>
<organism evidence="5 6">
    <name type="scientific">Hymenochirus boettgeri</name>
    <name type="common">Congo dwarf clawed frog</name>
    <dbReference type="NCBI Taxonomy" id="247094"/>
    <lineage>
        <taxon>Eukaryota</taxon>
        <taxon>Metazoa</taxon>
        <taxon>Chordata</taxon>
        <taxon>Craniata</taxon>
        <taxon>Vertebrata</taxon>
        <taxon>Euteleostomi</taxon>
        <taxon>Amphibia</taxon>
        <taxon>Batrachia</taxon>
        <taxon>Anura</taxon>
        <taxon>Pipoidea</taxon>
        <taxon>Pipidae</taxon>
        <taxon>Pipinae</taxon>
        <taxon>Hymenochirus</taxon>
    </lineage>
</organism>
<gene>
    <name evidence="5" type="ORF">GDO86_018965</name>
</gene>
<dbReference type="OrthoDB" id="2113814at2759"/>
<keyword evidence="6" id="KW-1185">Reference proteome</keyword>
<accession>A0A8T2ID28</accession>
<name>A0A8T2ID28_9PIPI</name>
<dbReference type="EMBL" id="JAACNH010002223">
    <property type="protein sequence ID" value="KAG8429882.1"/>
    <property type="molecule type" value="Genomic_DNA"/>
</dbReference>
<feature type="domain" description="Translin-associated factor X-interacting protein 1 N-terminal" evidence="4">
    <location>
        <begin position="23"/>
        <end position="135"/>
    </location>
</feature>
<dbReference type="Gene3D" id="1.25.40.30">
    <property type="match status" value="1"/>
</dbReference>
<evidence type="ECO:0000256" key="3">
    <source>
        <dbReference type="SAM" id="Coils"/>
    </source>
</evidence>
<proteinExistence type="predicted"/>
<dbReference type="InterPro" id="IPR017212">
    <property type="entry name" value="CLHC1"/>
</dbReference>